<dbReference type="Proteomes" id="UP000664357">
    <property type="component" value="Unassembled WGS sequence"/>
</dbReference>
<evidence type="ECO:0000259" key="3">
    <source>
        <dbReference type="PROSITE" id="PS50977"/>
    </source>
</evidence>
<dbReference type="InterPro" id="IPR009057">
    <property type="entry name" value="Homeodomain-like_sf"/>
</dbReference>
<organism evidence="4 5">
    <name type="scientific">Candidatus Enterococcus ferrettii</name>
    <dbReference type="NCBI Taxonomy" id="2815324"/>
    <lineage>
        <taxon>Bacteria</taxon>
        <taxon>Bacillati</taxon>
        <taxon>Bacillota</taxon>
        <taxon>Bacilli</taxon>
        <taxon>Lactobacillales</taxon>
        <taxon>Enterococcaceae</taxon>
        <taxon>Enterococcus</taxon>
    </lineage>
</organism>
<dbReference type="Gene3D" id="1.10.10.60">
    <property type="entry name" value="Homeodomain-like"/>
    <property type="match status" value="1"/>
</dbReference>
<dbReference type="PROSITE" id="PS50977">
    <property type="entry name" value="HTH_TETR_2"/>
    <property type="match status" value="1"/>
</dbReference>
<dbReference type="RefSeq" id="WP_347298790.1">
    <property type="nucleotide sequence ID" value="NZ_JAFREL020000001.1"/>
</dbReference>
<name>A0ABV0EN65_9ENTE</name>
<dbReference type="Gene3D" id="1.10.357.10">
    <property type="entry name" value="Tetracycline Repressor, domain 2"/>
    <property type="match status" value="1"/>
</dbReference>
<accession>A0ABV0EN65</accession>
<keyword evidence="5" id="KW-1185">Reference proteome</keyword>
<dbReference type="PRINTS" id="PR00455">
    <property type="entry name" value="HTHTETR"/>
</dbReference>
<dbReference type="Pfam" id="PF00440">
    <property type="entry name" value="TetR_N"/>
    <property type="match status" value="1"/>
</dbReference>
<dbReference type="InterPro" id="IPR023772">
    <property type="entry name" value="DNA-bd_HTH_TetR-type_CS"/>
</dbReference>
<dbReference type="InterPro" id="IPR050109">
    <property type="entry name" value="HTH-type_TetR-like_transc_reg"/>
</dbReference>
<evidence type="ECO:0000313" key="4">
    <source>
        <dbReference type="EMBL" id="MEO1769287.1"/>
    </source>
</evidence>
<evidence type="ECO:0000256" key="2">
    <source>
        <dbReference type="PROSITE-ProRule" id="PRU00335"/>
    </source>
</evidence>
<dbReference type="SUPFAM" id="SSF46689">
    <property type="entry name" value="Homeodomain-like"/>
    <property type="match status" value="1"/>
</dbReference>
<dbReference type="PANTHER" id="PTHR30055">
    <property type="entry name" value="HTH-TYPE TRANSCRIPTIONAL REGULATOR RUTR"/>
    <property type="match status" value="1"/>
</dbReference>
<feature type="DNA-binding region" description="H-T-H motif" evidence="2">
    <location>
        <begin position="26"/>
        <end position="45"/>
    </location>
</feature>
<evidence type="ECO:0000256" key="1">
    <source>
        <dbReference type="ARBA" id="ARBA00023125"/>
    </source>
</evidence>
<reference evidence="4 5" key="1">
    <citation type="submission" date="2024-02" db="EMBL/GenBank/DDBJ databases">
        <title>The Genome Sequence of Enterococcus sp. DIV0159.</title>
        <authorList>
            <person name="Earl A."/>
            <person name="Manson A."/>
            <person name="Gilmore M."/>
            <person name="Sanders J."/>
            <person name="Shea T."/>
            <person name="Howe W."/>
            <person name="Livny J."/>
            <person name="Cuomo C."/>
            <person name="Neafsey D."/>
            <person name="Birren B."/>
        </authorList>
    </citation>
    <scope>NUCLEOTIDE SEQUENCE [LARGE SCALE GENOMIC DNA]</scope>
    <source>
        <strain evidence="4 5">665A</strain>
    </source>
</reference>
<keyword evidence="1 2" id="KW-0238">DNA-binding</keyword>
<dbReference type="PROSITE" id="PS01081">
    <property type="entry name" value="HTH_TETR_1"/>
    <property type="match status" value="1"/>
</dbReference>
<proteinExistence type="predicted"/>
<feature type="domain" description="HTH tetR-type" evidence="3">
    <location>
        <begin position="3"/>
        <end position="63"/>
    </location>
</feature>
<dbReference type="PANTHER" id="PTHR30055:SF226">
    <property type="entry name" value="HTH-TYPE TRANSCRIPTIONAL REGULATOR PKSA"/>
    <property type="match status" value="1"/>
</dbReference>
<comment type="caution">
    <text evidence="4">The sequence shown here is derived from an EMBL/GenBank/DDBJ whole genome shotgun (WGS) entry which is preliminary data.</text>
</comment>
<dbReference type="InterPro" id="IPR001647">
    <property type="entry name" value="HTH_TetR"/>
</dbReference>
<sequence>MNPTMYQKILETAERLFMNQGYEATSTRQIADALGITQPNLYYHFKKKEDIYVAVMRSLSEEVGLQLRELAKENDSTLTEKLTEMMVYLRQRHPFDFYMMMHDMHYALSQASAEELYLLWQGSYEAPFIEVLKKEGVALRPELQVELAVKQLFILLAAYLQPDTYDKQGNSFPAAIDMFLYGIVKE</sequence>
<gene>
    <name evidence="4" type="ORF">JZO67_001238</name>
</gene>
<protein>
    <recommendedName>
        <fullName evidence="3">HTH tetR-type domain-containing protein</fullName>
    </recommendedName>
</protein>
<dbReference type="EMBL" id="JAFREL020000001">
    <property type="protein sequence ID" value="MEO1769287.1"/>
    <property type="molecule type" value="Genomic_DNA"/>
</dbReference>
<evidence type="ECO:0000313" key="5">
    <source>
        <dbReference type="Proteomes" id="UP000664357"/>
    </source>
</evidence>